<sequence length="96" mass="10623">MKDNAGQKSGVADISRMYVGPHQRQTLLDNAYAQFKRKGYTHNQATALAHQAVESFLHDHRKKQLEAIQNANAEDADQMAQDFIDQELGPKGGADA</sequence>
<name>A0A6B9X2C3_9CAUD</name>
<reference evidence="3" key="1">
    <citation type="submission" date="2019-12" db="EMBL/GenBank/DDBJ databases">
        <authorList>
            <person name="Olsen N.S."/>
            <person name="Junco L.M.F."/>
            <person name="Kot W."/>
            <person name="Hansen L.H."/>
        </authorList>
    </citation>
    <scope>NUCLEOTIDE SEQUENCE [LARGE SCALE GENOMIC DNA]</scope>
</reference>
<proteinExistence type="predicted"/>
<dbReference type="EMBL" id="MN850623">
    <property type="protein sequence ID" value="QHR72897.1"/>
    <property type="molecule type" value="Genomic_DNA"/>
</dbReference>
<accession>A0A6B9X2C3</accession>
<feature type="region of interest" description="Disordered" evidence="1">
    <location>
        <begin position="72"/>
        <end position="96"/>
    </location>
</feature>
<evidence type="ECO:0000256" key="1">
    <source>
        <dbReference type="SAM" id="MobiDB-lite"/>
    </source>
</evidence>
<gene>
    <name evidence="2" type="ORF">sortsyn_32</name>
</gene>
<protein>
    <submittedName>
        <fullName evidence="2">Uncharacterized protein</fullName>
    </submittedName>
</protein>
<dbReference type="Proteomes" id="UP000464017">
    <property type="component" value="Segment"/>
</dbReference>
<organism evidence="2 3">
    <name type="scientific">Escherichia phage sortsyn</name>
    <dbReference type="NCBI Taxonomy" id="2696447"/>
    <lineage>
        <taxon>Viruses</taxon>
        <taxon>Duplodnaviria</taxon>
        <taxon>Heunggongvirae</taxon>
        <taxon>Uroviricota</taxon>
        <taxon>Caudoviricetes</taxon>
        <taxon>Murrayvirus</taxon>
        <taxon>Murrayvirus EC2</taxon>
    </lineage>
</organism>
<evidence type="ECO:0000313" key="2">
    <source>
        <dbReference type="EMBL" id="QHR72897.1"/>
    </source>
</evidence>
<evidence type="ECO:0000313" key="3">
    <source>
        <dbReference type="Proteomes" id="UP000464017"/>
    </source>
</evidence>